<keyword evidence="3" id="KW-0805">Transcription regulation</keyword>
<dbReference type="RefSeq" id="WP_006229541.1">
    <property type="nucleotide sequence ID" value="NZ_CH724134.1"/>
</dbReference>
<proteinExistence type="predicted"/>
<evidence type="ECO:0000259" key="6">
    <source>
        <dbReference type="PROSITE" id="PS50995"/>
    </source>
</evidence>
<organism evidence="7 8">
    <name type="scientific">Photobacterium profundum 3TCK</name>
    <dbReference type="NCBI Taxonomy" id="314280"/>
    <lineage>
        <taxon>Bacteria</taxon>
        <taxon>Pseudomonadati</taxon>
        <taxon>Pseudomonadota</taxon>
        <taxon>Gammaproteobacteria</taxon>
        <taxon>Vibrionales</taxon>
        <taxon>Vibrionaceae</taxon>
        <taxon>Photobacterium</taxon>
    </lineage>
</organism>
<evidence type="ECO:0000256" key="5">
    <source>
        <dbReference type="ARBA" id="ARBA00023163"/>
    </source>
</evidence>
<dbReference type="Pfam" id="PF22381">
    <property type="entry name" value="Staph_reg_Sar_Rot"/>
    <property type="match status" value="1"/>
</dbReference>
<dbReference type="Proteomes" id="UP000003789">
    <property type="component" value="Unassembled WGS sequence"/>
</dbReference>
<keyword evidence="2" id="KW-0963">Cytoplasm</keyword>
<dbReference type="InterPro" id="IPR036388">
    <property type="entry name" value="WH-like_DNA-bd_sf"/>
</dbReference>
<name>Q1YZ47_9GAMM</name>
<dbReference type="InterPro" id="IPR000835">
    <property type="entry name" value="HTH_MarR-typ"/>
</dbReference>
<evidence type="ECO:0000313" key="7">
    <source>
        <dbReference type="EMBL" id="EAS41494.1"/>
    </source>
</evidence>
<feature type="domain" description="HTH marR-type" evidence="6">
    <location>
        <begin position="22"/>
        <end position="152"/>
    </location>
</feature>
<dbReference type="AlphaFoldDB" id="Q1YZ47"/>
<dbReference type="OrthoDB" id="9806864at2"/>
<dbReference type="GO" id="GO:0003700">
    <property type="term" value="F:DNA-binding transcription factor activity"/>
    <property type="evidence" value="ECO:0007669"/>
    <property type="project" value="InterPro"/>
</dbReference>
<dbReference type="GO" id="GO:0003677">
    <property type="term" value="F:DNA binding"/>
    <property type="evidence" value="ECO:0007669"/>
    <property type="project" value="UniProtKB-KW"/>
</dbReference>
<dbReference type="PRINTS" id="PR00598">
    <property type="entry name" value="HTHMARR"/>
</dbReference>
<dbReference type="PANTHER" id="PTHR33164">
    <property type="entry name" value="TRANSCRIPTIONAL REGULATOR, MARR FAMILY"/>
    <property type="match status" value="1"/>
</dbReference>
<evidence type="ECO:0000256" key="4">
    <source>
        <dbReference type="ARBA" id="ARBA00023125"/>
    </source>
</evidence>
<dbReference type="PANTHER" id="PTHR33164:SF100">
    <property type="entry name" value="OSPR"/>
    <property type="match status" value="1"/>
</dbReference>
<keyword evidence="4" id="KW-0238">DNA-binding</keyword>
<keyword evidence="5" id="KW-0804">Transcription</keyword>
<dbReference type="HOGENOM" id="CLU_083287_3_2_6"/>
<dbReference type="GO" id="GO:0006950">
    <property type="term" value="P:response to stress"/>
    <property type="evidence" value="ECO:0007669"/>
    <property type="project" value="TreeGrafter"/>
</dbReference>
<reference evidence="7 8" key="1">
    <citation type="submission" date="2006-03" db="EMBL/GenBank/DDBJ databases">
        <authorList>
            <person name="Bartlett D.H."/>
            <person name="Valle G."/>
            <person name="Lauro F.M."/>
            <person name="Vezzi A."/>
            <person name="Simonato F."/>
            <person name="Eloe E."/>
            <person name="Vitulo N."/>
            <person name="Stratton T.K."/>
            <person name="D'angelo M."/>
            <person name="Ferriera S."/>
            <person name="Johnson J."/>
            <person name="Kravitz S."/>
            <person name="Beeson K."/>
            <person name="Sutton G."/>
            <person name="Rogers Y."/>
            <person name="Friedman R."/>
            <person name="Frazier M."/>
            <person name="Venter J.C."/>
        </authorList>
    </citation>
    <scope>NUCLEOTIDE SEQUENCE [LARGE SCALE GENOMIC DNA]</scope>
    <source>
        <strain evidence="7 8">3TCK</strain>
    </source>
</reference>
<protein>
    <submittedName>
        <fullName evidence="7">Hypothetical transcriptional regulator, MarR family protein</fullName>
    </submittedName>
</protein>
<dbReference type="InterPro" id="IPR036390">
    <property type="entry name" value="WH_DNA-bd_sf"/>
</dbReference>
<evidence type="ECO:0000256" key="3">
    <source>
        <dbReference type="ARBA" id="ARBA00023015"/>
    </source>
</evidence>
<dbReference type="SMART" id="SM00347">
    <property type="entry name" value="HTH_MARR"/>
    <property type="match status" value="1"/>
</dbReference>
<dbReference type="InterPro" id="IPR039422">
    <property type="entry name" value="MarR/SlyA-like"/>
</dbReference>
<evidence type="ECO:0000313" key="8">
    <source>
        <dbReference type="Proteomes" id="UP000003789"/>
    </source>
</evidence>
<accession>Q1YZ47</accession>
<comment type="caution">
    <text evidence="7">The sequence shown here is derived from an EMBL/GenBank/DDBJ whole genome shotgun (WGS) entry which is preliminary data.</text>
</comment>
<gene>
    <name evidence="7" type="ORF">P3TCK_07626</name>
</gene>
<dbReference type="SUPFAM" id="SSF46785">
    <property type="entry name" value="Winged helix' DNA-binding domain"/>
    <property type="match status" value="1"/>
</dbReference>
<evidence type="ECO:0000256" key="1">
    <source>
        <dbReference type="ARBA" id="ARBA00004496"/>
    </source>
</evidence>
<dbReference type="EMBL" id="AAPH01000033">
    <property type="protein sequence ID" value="EAS41494.1"/>
    <property type="molecule type" value="Genomic_DNA"/>
</dbReference>
<comment type="subcellular location">
    <subcellularLocation>
        <location evidence="1">Cytoplasm</location>
    </subcellularLocation>
</comment>
<dbReference type="FunFam" id="1.10.10.10:FF:000163">
    <property type="entry name" value="MarR family transcriptional regulator"/>
    <property type="match status" value="1"/>
</dbReference>
<dbReference type="GO" id="GO:0005737">
    <property type="term" value="C:cytoplasm"/>
    <property type="evidence" value="ECO:0007669"/>
    <property type="project" value="UniProtKB-SubCell"/>
</dbReference>
<dbReference type="Gene3D" id="1.10.10.10">
    <property type="entry name" value="Winged helix-like DNA-binding domain superfamily/Winged helix DNA-binding domain"/>
    <property type="match status" value="1"/>
</dbReference>
<dbReference type="InterPro" id="IPR055166">
    <property type="entry name" value="Transc_reg_Sar_Rot_HTH"/>
</dbReference>
<dbReference type="PROSITE" id="PS50995">
    <property type="entry name" value="HTH_MARR_2"/>
    <property type="match status" value="1"/>
</dbReference>
<evidence type="ECO:0000256" key="2">
    <source>
        <dbReference type="ARBA" id="ARBA00022490"/>
    </source>
</evidence>
<sequence>MMNRVKTVMADSQDSRSDLQLDKQVCFSLYSASNAMVRTYRPLLDKLDLTYLQYIVMMVLWEVKCVNVKTLGEKVHLDSGTLTPLLKRLEGKGLVLRRRSETDERVREISLTEEGKALKLLAESIPGEMMCKAHMSIDELIALKTACDTLLRNLSNNA</sequence>